<comment type="function">
    <text evidence="14 19">Joins adenosylcobinamide-GDP and alpha-ribazole to generate adenosylcobalamin (Ado-cobalamin). Also synthesizes adenosylcobalamin 5'-phosphate from adenosylcobinamide-GDP and alpha-ribazole 5'-phosphate.</text>
</comment>
<comment type="catalytic activity">
    <reaction evidence="18 19">
        <text>alpha-ribazole 5'-phosphate + adenosylcob(III)inamide-GDP = adenosylcob(III)alamin 5'-phosphate + GMP + H(+)</text>
        <dbReference type="Rhea" id="RHEA:23560"/>
        <dbReference type="ChEBI" id="CHEBI:15378"/>
        <dbReference type="ChEBI" id="CHEBI:57918"/>
        <dbReference type="ChEBI" id="CHEBI:58115"/>
        <dbReference type="ChEBI" id="CHEBI:60487"/>
        <dbReference type="ChEBI" id="CHEBI:60493"/>
        <dbReference type="EC" id="2.7.8.26"/>
    </reaction>
</comment>
<evidence type="ECO:0000256" key="5">
    <source>
        <dbReference type="ARBA" id="ARBA00013200"/>
    </source>
</evidence>
<name>A0ABS4JFN2_9BACL</name>
<evidence type="ECO:0000313" key="20">
    <source>
        <dbReference type="EMBL" id="MBP2000526.1"/>
    </source>
</evidence>
<sequence length="270" mass="29639">MMKRGDPLRAAFQFLSRFPVHAELDYNADLQQKSTRYYPVVGACIGIVLCVIALLASWSLPTMPASVIILIAWIYITGGLHLDGWMDTADGLLSYRSRERMLEIMKDSRVGAMGVIACVLLLLFKFTLIASLMGTTILGPALILAPVWSRGFMVYAIRKWPRARKGEGLAAQFNGLPLAEVWYTTIYSILVSFSGLILLSVFGCSGTFSLITFVLPLILTPLVAYSVGSWAADYMHRRLGGLTGDNYGALNEGLEVVILMVLLIIHGITN</sequence>
<evidence type="ECO:0000256" key="9">
    <source>
        <dbReference type="ARBA" id="ARBA00022679"/>
    </source>
</evidence>
<evidence type="ECO:0000256" key="14">
    <source>
        <dbReference type="ARBA" id="ARBA00025228"/>
    </source>
</evidence>
<feature type="transmembrane region" description="Helical" evidence="19">
    <location>
        <begin position="208"/>
        <end position="228"/>
    </location>
</feature>
<dbReference type="PANTHER" id="PTHR34148">
    <property type="entry name" value="ADENOSYLCOBINAMIDE-GDP RIBAZOLETRANSFERASE"/>
    <property type="match status" value="1"/>
</dbReference>
<proteinExistence type="inferred from homology"/>
<reference evidence="20 21" key="1">
    <citation type="submission" date="2021-03" db="EMBL/GenBank/DDBJ databases">
        <title>Genomic Encyclopedia of Type Strains, Phase IV (KMG-IV): sequencing the most valuable type-strain genomes for metagenomic binning, comparative biology and taxonomic classification.</title>
        <authorList>
            <person name="Goeker M."/>
        </authorList>
    </citation>
    <scope>NUCLEOTIDE SEQUENCE [LARGE SCALE GENOMIC DNA]</scope>
    <source>
        <strain evidence="20 21">DSM 26806</strain>
    </source>
</reference>
<evidence type="ECO:0000256" key="4">
    <source>
        <dbReference type="ARBA" id="ARBA00010561"/>
    </source>
</evidence>
<dbReference type="Pfam" id="PF02654">
    <property type="entry name" value="CobS"/>
    <property type="match status" value="1"/>
</dbReference>
<evidence type="ECO:0000256" key="17">
    <source>
        <dbReference type="ARBA" id="ARBA00048623"/>
    </source>
</evidence>
<keyword evidence="8 19" id="KW-0169">Cobalamin biosynthesis</keyword>
<keyword evidence="13 19" id="KW-0472">Membrane</keyword>
<comment type="catalytic activity">
    <reaction evidence="17 19">
        <text>alpha-ribazole + adenosylcob(III)inamide-GDP = adenosylcob(III)alamin + GMP + H(+)</text>
        <dbReference type="Rhea" id="RHEA:16049"/>
        <dbReference type="ChEBI" id="CHEBI:10329"/>
        <dbReference type="ChEBI" id="CHEBI:15378"/>
        <dbReference type="ChEBI" id="CHEBI:18408"/>
        <dbReference type="ChEBI" id="CHEBI:58115"/>
        <dbReference type="ChEBI" id="CHEBI:60487"/>
        <dbReference type="EC" id="2.7.8.26"/>
    </reaction>
</comment>
<feature type="transmembrane region" description="Helical" evidence="19">
    <location>
        <begin position="249"/>
        <end position="268"/>
    </location>
</feature>
<comment type="pathway">
    <text evidence="3 19">Cofactor biosynthesis; adenosylcobalamin biosynthesis; adenosylcobalamin from cob(II)yrinate a,c-diamide: step 7/7.</text>
</comment>
<keyword evidence="12 19" id="KW-1133">Transmembrane helix</keyword>
<evidence type="ECO:0000256" key="19">
    <source>
        <dbReference type="HAMAP-Rule" id="MF_00719"/>
    </source>
</evidence>
<evidence type="ECO:0000256" key="15">
    <source>
        <dbReference type="ARBA" id="ARBA00032605"/>
    </source>
</evidence>
<evidence type="ECO:0000256" key="12">
    <source>
        <dbReference type="ARBA" id="ARBA00022989"/>
    </source>
</evidence>
<evidence type="ECO:0000313" key="21">
    <source>
        <dbReference type="Proteomes" id="UP001519288"/>
    </source>
</evidence>
<comment type="similarity">
    <text evidence="4 19">Belongs to the CobS family.</text>
</comment>
<dbReference type="Proteomes" id="UP001519288">
    <property type="component" value="Unassembled WGS sequence"/>
</dbReference>
<dbReference type="RefSeq" id="WP_209860811.1">
    <property type="nucleotide sequence ID" value="NZ_JAGGLD010000002.1"/>
</dbReference>
<feature type="transmembrane region" description="Helical" evidence="19">
    <location>
        <begin position="178"/>
        <end position="202"/>
    </location>
</feature>
<dbReference type="InterPro" id="IPR003805">
    <property type="entry name" value="CobS"/>
</dbReference>
<evidence type="ECO:0000256" key="18">
    <source>
        <dbReference type="ARBA" id="ARBA00049504"/>
    </source>
</evidence>
<evidence type="ECO:0000256" key="13">
    <source>
        <dbReference type="ARBA" id="ARBA00023136"/>
    </source>
</evidence>
<evidence type="ECO:0000256" key="1">
    <source>
        <dbReference type="ARBA" id="ARBA00001946"/>
    </source>
</evidence>
<dbReference type="EC" id="2.7.8.26" evidence="5 19"/>
<evidence type="ECO:0000256" key="3">
    <source>
        <dbReference type="ARBA" id="ARBA00004663"/>
    </source>
</evidence>
<evidence type="ECO:0000256" key="2">
    <source>
        <dbReference type="ARBA" id="ARBA00004651"/>
    </source>
</evidence>
<organism evidence="20 21">
    <name type="scientific">Paenibacillus shirakamiensis</name>
    <dbReference type="NCBI Taxonomy" id="1265935"/>
    <lineage>
        <taxon>Bacteria</taxon>
        <taxon>Bacillati</taxon>
        <taxon>Bacillota</taxon>
        <taxon>Bacilli</taxon>
        <taxon>Bacillales</taxon>
        <taxon>Paenibacillaceae</taxon>
        <taxon>Paenibacillus</taxon>
    </lineage>
</organism>
<feature type="transmembrane region" description="Helical" evidence="19">
    <location>
        <begin position="37"/>
        <end position="60"/>
    </location>
</feature>
<protein>
    <recommendedName>
        <fullName evidence="6 19">Adenosylcobinamide-GDP ribazoletransferase</fullName>
        <ecNumber evidence="5 19">2.7.8.26</ecNumber>
    </recommendedName>
    <alternativeName>
        <fullName evidence="16 19">Cobalamin synthase</fullName>
    </alternativeName>
    <alternativeName>
        <fullName evidence="15 19">Cobalamin-5'-phosphate synthase</fullName>
    </alternativeName>
</protein>
<gene>
    <name evidence="19" type="primary">cobS</name>
    <name evidence="20" type="ORF">J2Z69_001557</name>
</gene>
<evidence type="ECO:0000256" key="16">
    <source>
        <dbReference type="ARBA" id="ARBA00032853"/>
    </source>
</evidence>
<dbReference type="NCBIfam" id="TIGR00317">
    <property type="entry name" value="cobS"/>
    <property type="match status" value="1"/>
</dbReference>
<keyword evidence="10 19" id="KW-0812">Transmembrane</keyword>
<evidence type="ECO:0000256" key="8">
    <source>
        <dbReference type="ARBA" id="ARBA00022573"/>
    </source>
</evidence>
<evidence type="ECO:0000256" key="6">
    <source>
        <dbReference type="ARBA" id="ARBA00015850"/>
    </source>
</evidence>
<keyword evidence="9 19" id="KW-0808">Transferase</keyword>
<evidence type="ECO:0000256" key="11">
    <source>
        <dbReference type="ARBA" id="ARBA00022842"/>
    </source>
</evidence>
<dbReference type="HAMAP" id="MF_00719">
    <property type="entry name" value="CobS"/>
    <property type="match status" value="1"/>
</dbReference>
<comment type="caution">
    <text evidence="20">The sequence shown here is derived from an EMBL/GenBank/DDBJ whole genome shotgun (WGS) entry which is preliminary data.</text>
</comment>
<comment type="cofactor">
    <cofactor evidence="1 19">
        <name>Mg(2+)</name>
        <dbReference type="ChEBI" id="CHEBI:18420"/>
    </cofactor>
</comment>
<feature type="transmembrane region" description="Helical" evidence="19">
    <location>
        <begin position="110"/>
        <end position="131"/>
    </location>
</feature>
<evidence type="ECO:0000256" key="7">
    <source>
        <dbReference type="ARBA" id="ARBA00022475"/>
    </source>
</evidence>
<dbReference type="GO" id="GO:0051073">
    <property type="term" value="F:adenosylcobinamide-GDP ribazoletransferase activity"/>
    <property type="evidence" value="ECO:0007669"/>
    <property type="project" value="UniProtKB-EC"/>
</dbReference>
<feature type="transmembrane region" description="Helical" evidence="19">
    <location>
        <begin position="66"/>
        <end position="89"/>
    </location>
</feature>
<keyword evidence="7 19" id="KW-1003">Cell membrane</keyword>
<evidence type="ECO:0000256" key="10">
    <source>
        <dbReference type="ARBA" id="ARBA00022692"/>
    </source>
</evidence>
<comment type="subcellular location">
    <subcellularLocation>
        <location evidence="2 19">Cell membrane</location>
        <topology evidence="2 19">Multi-pass membrane protein</topology>
    </subcellularLocation>
</comment>
<dbReference type="PANTHER" id="PTHR34148:SF1">
    <property type="entry name" value="ADENOSYLCOBINAMIDE-GDP RIBAZOLETRANSFERASE"/>
    <property type="match status" value="1"/>
</dbReference>
<keyword evidence="21" id="KW-1185">Reference proteome</keyword>
<accession>A0ABS4JFN2</accession>
<keyword evidence="11 19" id="KW-0460">Magnesium</keyword>
<dbReference type="EMBL" id="JAGGLD010000002">
    <property type="protein sequence ID" value="MBP2000526.1"/>
    <property type="molecule type" value="Genomic_DNA"/>
</dbReference>